<keyword evidence="1" id="KW-0812">Transmembrane</keyword>
<sequence length="200" mass="21881">MKKYIFITILLLTVSYTLYAAIAQVKLEMGLPNIPGGQIPAGREFPDYINYLFLFGLGLITIVALAQMMIGGLKYILAAGNVGTMEDAKKQIQQALIGMAVLLLSYLLLRTINPDLVSLRNPGLVPLDLKSIEIKPGMSVENFIKATEGTVTPANNNLVETLKSMPDGQSIQTDAGRMIKQKNCIYLESENGSYCYTTVK</sequence>
<comment type="caution">
    <text evidence="2">The sequence shown here is derived from an EMBL/GenBank/DDBJ whole genome shotgun (WGS) entry which is preliminary data.</text>
</comment>
<dbReference type="Proteomes" id="UP000034951">
    <property type="component" value="Unassembled WGS sequence"/>
</dbReference>
<dbReference type="EMBL" id="LCDE01000004">
    <property type="protein sequence ID" value="KKS46300.1"/>
    <property type="molecule type" value="Genomic_DNA"/>
</dbReference>
<organism evidence="2 3">
    <name type="scientific">Candidatus Azambacteria bacterium GW2011_GWA1_42_19</name>
    <dbReference type="NCBI Taxonomy" id="1618609"/>
    <lineage>
        <taxon>Bacteria</taxon>
        <taxon>Candidatus Azamiibacteriota</taxon>
    </lineage>
</organism>
<evidence type="ECO:0000313" key="3">
    <source>
        <dbReference type="Proteomes" id="UP000034951"/>
    </source>
</evidence>
<feature type="transmembrane region" description="Helical" evidence="1">
    <location>
        <begin position="92"/>
        <end position="109"/>
    </location>
</feature>
<evidence type="ECO:0000313" key="2">
    <source>
        <dbReference type="EMBL" id="KKS46300.1"/>
    </source>
</evidence>
<gene>
    <name evidence="2" type="ORF">UV10_C0004G0015</name>
</gene>
<keyword evidence="1" id="KW-1133">Transmembrane helix</keyword>
<reference evidence="2 3" key="1">
    <citation type="journal article" date="2015" name="Nature">
        <title>rRNA introns, odd ribosomes, and small enigmatic genomes across a large radiation of phyla.</title>
        <authorList>
            <person name="Brown C.T."/>
            <person name="Hug L.A."/>
            <person name="Thomas B.C."/>
            <person name="Sharon I."/>
            <person name="Castelle C.J."/>
            <person name="Singh A."/>
            <person name="Wilkins M.J."/>
            <person name="Williams K.H."/>
            <person name="Banfield J.F."/>
        </authorList>
    </citation>
    <scope>NUCLEOTIDE SEQUENCE [LARGE SCALE GENOMIC DNA]</scope>
</reference>
<feature type="transmembrane region" description="Helical" evidence="1">
    <location>
        <begin position="48"/>
        <end position="71"/>
    </location>
</feature>
<dbReference type="AlphaFoldDB" id="A0A0G0ZC37"/>
<name>A0A0G0ZC37_9BACT</name>
<accession>A0A0G0ZC37</accession>
<protein>
    <submittedName>
        <fullName evidence="2">Uncharacterized protein</fullName>
    </submittedName>
</protein>
<keyword evidence="1" id="KW-0472">Membrane</keyword>
<proteinExistence type="predicted"/>
<evidence type="ECO:0000256" key="1">
    <source>
        <dbReference type="SAM" id="Phobius"/>
    </source>
</evidence>